<dbReference type="Pfam" id="PF13652">
    <property type="entry name" value="QSregVF"/>
    <property type="match status" value="1"/>
</dbReference>
<dbReference type="InterPro" id="IPR025203">
    <property type="entry name" value="QSregVF"/>
</dbReference>
<dbReference type="AlphaFoldDB" id="A0A3S8UP76"/>
<proteinExistence type="predicted"/>
<dbReference type="OrthoDB" id="7021208at2"/>
<dbReference type="KEGG" id="pory:EJA05_21740"/>
<dbReference type="Proteomes" id="UP000268230">
    <property type="component" value="Chromosome"/>
</dbReference>
<name>A0A3S8UP76_9PSED</name>
<keyword evidence="1" id="KW-0732">Signal</keyword>
<gene>
    <name evidence="2" type="ORF">EJA05_21740</name>
</gene>
<evidence type="ECO:0008006" key="4">
    <source>
        <dbReference type="Google" id="ProtNLM"/>
    </source>
</evidence>
<organism evidence="2 3">
    <name type="scientific">Pseudomonas entomophila</name>
    <dbReference type="NCBI Taxonomy" id="312306"/>
    <lineage>
        <taxon>Bacteria</taxon>
        <taxon>Pseudomonadati</taxon>
        <taxon>Pseudomonadota</taxon>
        <taxon>Gammaproteobacteria</taxon>
        <taxon>Pseudomonadales</taxon>
        <taxon>Pseudomonadaceae</taxon>
        <taxon>Pseudomonas</taxon>
    </lineage>
</organism>
<feature type="signal peptide" evidence="1">
    <location>
        <begin position="1"/>
        <end position="21"/>
    </location>
</feature>
<evidence type="ECO:0000313" key="3">
    <source>
        <dbReference type="Proteomes" id="UP000268230"/>
    </source>
</evidence>
<dbReference type="Gene3D" id="3.30.300.250">
    <property type="match status" value="1"/>
</dbReference>
<sequence>MLRLIAPTLSLLLALPLAAQAASKQEYELKQTLEKVAKESSVGTPRAINEDILDQGYTVEKGKALVNHLSVRESHAERMRANPQQVRSQLGDSVCRNTGYRQLMSKGAVLVYRFTVYKTNQPIMDQAFDAASCVAGNKKK</sequence>
<evidence type="ECO:0000313" key="2">
    <source>
        <dbReference type="EMBL" id="AZL70179.1"/>
    </source>
</evidence>
<accession>A0A3S8UP76</accession>
<protein>
    <recommendedName>
        <fullName evidence="4">Quorum-sensing-regulated virulence factor</fullName>
    </recommendedName>
</protein>
<dbReference type="EMBL" id="CP034338">
    <property type="protein sequence ID" value="AZL70179.1"/>
    <property type="molecule type" value="Genomic_DNA"/>
</dbReference>
<reference evidence="2 3" key="1">
    <citation type="submission" date="2018-12" db="EMBL/GenBank/DDBJ databases">
        <authorList>
            <person name="Li S."/>
            <person name="Yang R."/>
            <person name="Chen G."/>
            <person name="Zou L."/>
            <person name="Zhang C."/>
            <person name="Chen Y."/>
            <person name="Liu Z."/>
            <person name="Li Y."/>
            <person name="Yan Y."/>
            <person name="Huang M."/>
            <person name="Chen T."/>
        </authorList>
    </citation>
    <scope>NUCLEOTIDE SEQUENCE [LARGE SCALE GENOMIC DNA]</scope>
    <source>
        <strain evidence="2 3">1257</strain>
    </source>
</reference>
<evidence type="ECO:0000256" key="1">
    <source>
        <dbReference type="SAM" id="SignalP"/>
    </source>
</evidence>
<feature type="chain" id="PRO_5019475438" description="Quorum-sensing-regulated virulence factor" evidence="1">
    <location>
        <begin position="22"/>
        <end position="140"/>
    </location>
</feature>